<proteinExistence type="predicted"/>
<dbReference type="SUPFAM" id="SSF51182">
    <property type="entry name" value="RmlC-like cupins"/>
    <property type="match status" value="1"/>
</dbReference>
<dbReference type="EMBL" id="JAAAMI010000001">
    <property type="protein sequence ID" value="NDV42542.1"/>
    <property type="molecule type" value="Genomic_DNA"/>
</dbReference>
<dbReference type="InterPro" id="IPR013096">
    <property type="entry name" value="Cupin_2"/>
</dbReference>
<organism evidence="2 3">
    <name type="scientific">Flagellimonas sediminis</name>
    <dbReference type="NCBI Taxonomy" id="2696468"/>
    <lineage>
        <taxon>Bacteria</taxon>
        <taxon>Pseudomonadati</taxon>
        <taxon>Bacteroidota</taxon>
        <taxon>Flavobacteriia</taxon>
        <taxon>Flavobacteriales</taxon>
        <taxon>Flavobacteriaceae</taxon>
        <taxon>Flagellimonas</taxon>
    </lineage>
</organism>
<dbReference type="InterPro" id="IPR014710">
    <property type="entry name" value="RmlC-like_jellyroll"/>
</dbReference>
<evidence type="ECO:0000259" key="1">
    <source>
        <dbReference type="Pfam" id="PF07883"/>
    </source>
</evidence>
<dbReference type="InterPro" id="IPR011051">
    <property type="entry name" value="RmlC_Cupin_sf"/>
</dbReference>
<gene>
    <name evidence="2" type="ORF">GTK07_04320</name>
</gene>
<sequence length="110" mass="12391">MEKGEFEESKTFNLTDILEFNSNSIVVKNISVQNSCIIQAFAFDFGKVLSHNESPFVRFIHIIEGRAEVVINGNSTFMRRGDSIIIPASTPCSFEANHKFKMLCATIKNE</sequence>
<keyword evidence="3" id="KW-1185">Reference proteome</keyword>
<feature type="domain" description="Cupin type-2" evidence="1">
    <location>
        <begin position="58"/>
        <end position="103"/>
    </location>
</feature>
<dbReference type="Gene3D" id="2.60.120.10">
    <property type="entry name" value="Jelly Rolls"/>
    <property type="match status" value="1"/>
</dbReference>
<dbReference type="Proteomes" id="UP000468707">
    <property type="component" value="Unassembled WGS sequence"/>
</dbReference>
<evidence type="ECO:0000313" key="3">
    <source>
        <dbReference type="Proteomes" id="UP000468707"/>
    </source>
</evidence>
<reference evidence="2 3" key="1">
    <citation type="submission" date="2020-01" db="EMBL/GenBank/DDBJ databases">
        <title>Muricauda sediminis sp.nov. 40Bstr401.</title>
        <authorList>
            <person name="Xue Z."/>
            <person name="Zhu S."/>
            <person name="Ren N."/>
            <person name="Chen T."/>
            <person name="Chen X."/>
            <person name="Chen J."/>
            <person name="Yang J."/>
        </authorList>
    </citation>
    <scope>NUCLEOTIDE SEQUENCE [LARGE SCALE GENOMIC DNA]</scope>
    <source>
        <strain evidence="2 3">40Bstr401</strain>
    </source>
</reference>
<protein>
    <submittedName>
        <fullName evidence="2">Cupin domain-containing protein</fullName>
    </submittedName>
</protein>
<dbReference type="AlphaFoldDB" id="A0A6I5KVS3"/>
<dbReference type="RefSeq" id="WP_163633332.1">
    <property type="nucleotide sequence ID" value="NZ_JAAAMI010000001.1"/>
</dbReference>
<accession>A0A6I5KVS3</accession>
<comment type="caution">
    <text evidence="2">The sequence shown here is derived from an EMBL/GenBank/DDBJ whole genome shotgun (WGS) entry which is preliminary data.</text>
</comment>
<dbReference type="Pfam" id="PF07883">
    <property type="entry name" value="Cupin_2"/>
    <property type="match status" value="1"/>
</dbReference>
<evidence type="ECO:0000313" key="2">
    <source>
        <dbReference type="EMBL" id="NDV42542.1"/>
    </source>
</evidence>
<name>A0A6I5KVS3_9FLAO</name>